<gene>
    <name evidence="1" type="ORF">QFC21_001374</name>
</gene>
<evidence type="ECO:0000313" key="2">
    <source>
        <dbReference type="Proteomes" id="UP001227268"/>
    </source>
</evidence>
<evidence type="ECO:0000313" key="1">
    <source>
        <dbReference type="EMBL" id="KAJ9106230.1"/>
    </source>
</evidence>
<protein>
    <submittedName>
        <fullName evidence="1">Uncharacterized protein</fullName>
    </submittedName>
</protein>
<reference evidence="1" key="1">
    <citation type="submission" date="2023-04" db="EMBL/GenBank/DDBJ databases">
        <title>Draft Genome sequencing of Naganishia species isolated from polar environments using Oxford Nanopore Technology.</title>
        <authorList>
            <person name="Leo P."/>
            <person name="Venkateswaran K."/>
        </authorList>
    </citation>
    <scope>NUCLEOTIDE SEQUENCE</scope>
    <source>
        <strain evidence="1">MNA-CCFEE 5423</strain>
    </source>
</reference>
<name>A0ACC2W520_9TREE</name>
<accession>A0ACC2W520</accession>
<comment type="caution">
    <text evidence="1">The sequence shown here is derived from an EMBL/GenBank/DDBJ whole genome shotgun (WGS) entry which is preliminary data.</text>
</comment>
<organism evidence="1 2">
    <name type="scientific">Naganishia friedmannii</name>
    <dbReference type="NCBI Taxonomy" id="89922"/>
    <lineage>
        <taxon>Eukaryota</taxon>
        <taxon>Fungi</taxon>
        <taxon>Dikarya</taxon>
        <taxon>Basidiomycota</taxon>
        <taxon>Agaricomycotina</taxon>
        <taxon>Tremellomycetes</taxon>
        <taxon>Filobasidiales</taxon>
        <taxon>Filobasidiaceae</taxon>
        <taxon>Naganishia</taxon>
    </lineage>
</organism>
<dbReference type="EMBL" id="JASBWT010000003">
    <property type="protein sequence ID" value="KAJ9106230.1"/>
    <property type="molecule type" value="Genomic_DNA"/>
</dbReference>
<sequence>MRNLVNTKSKQRGVTTPAILYSTTSMPPKKQAATQATPSKSLLNFFDRSPDVHQSATTGSSSTRENGTNQGIKRLKGKTTTGSVGTLNAPLVISDDESVVDTEREADVIDISDDDAAGTKDLDKRAVRTVLTGHHASRGRQRSSVGNSRSTFTLRPVLPMADPTADISTTHTILPASKSDELHDGSTSGGTLLPGLLRQTGPSYGDAMDVVSQKSDLEQALEEEEGQWNEGDEEGMGMEDLEIGDEEDALMGEAPEDENAGALVDGGEKRKRKGKQKSTAVKDCSPEIIAIEDSDSGGDDDSLGDREDVDDFDVDDDECPVCGRTFVGLQGDQKRNHVRGCSAAPATQTTNSSKRVRQPISAFCKSAHLLDDRHERDAEREREAREIKNLKGANAFKMLMSGDKKKEDEDWKVAESDLKRDGKRVVGRRKAPFYKVMTGMPIAVDAFRYGSIPGIKAYFLTHAHSDHYTNLSGSWKHGPIYCSETTANLIKLMLGVDEKWVHGLPWDTPYELPGTGGVLVTVLKANHCPGSSLFLFEGKQTVNAGDSTIKSAYVGGKRIWRYLHCGDFRACPEMVLHPAIKDKKLDVVYLDTTYLNPQYCFPPQPLVIAACASLARRTVLGTGTDNAPEVKMENGEEPDIKPYLEGQADAGMQEKGKRLMQDWLVKQEDNVKAETGGADGTEPKKRGRTLVIMGTYSIGKERIVKGVARALNSKIYCDARKRSILMCQADPELHAMLTTDPLEATIHLVPLQTIQVDRLQPYLHKLKDHFSRVLAFRPTGWTYSPPAGTNMLPDINMVIRRDQKRTFTDAYLRPMRGSSHQFMIFGVPYSEHSSFFELTCFALSCPGPDVKMIATVNVGNEKSRGKMKKWFEKWQAEKVKRQQAGLPSIVEYRDYNAASFAPCEFPTAAAAALEPGPEIPQKDVDKEPPHKLDLIVRARYQNPIPAPAFPPLLVDIPVCLPLLVGKPDLTSLYAASLPLPMMIDSEIGMPLDLNAFDGIWSGETKGNTHLNPVEQATASGSAKKAALDPEDLALLEAPSRSTIINGVVSSSNFVQAGSLKQTYHKPEVAWLRNTTYLSRDTGKKVGLPPNGAAGTSSLARPQERKKAALVVDASMLAQQQAIEKTFWIHDHTKVEDLRHPLKPHLRAVDTFDILPDEDAVKLNLNVVNFSERPAGGQGQRLSEEELETSILRPKNNEYFKGFHFYVVQDQAESSSTAAKKEPTSDDEDADPDAVEEKPVPTEKNDLDRWFEVRKEVLPADEDDLRDRNDPTWKTVTLPRIRDYEISGRDIPNEIVLTFYDGTDPMDPVVAHERAKRKGKGSAAKGGADDDDDAEGEGGEDVKAEEEEGEDDDDLFGDEEITEEANGTKDPVSSTKDGDEQPRSTLTKRKDRGVYYGKIVSRVNVRKRRMLRNNEDLEDDDLWDNVILAYEGINSRKKARFDDIAKMFDPEWVENELQRDHGIEELQGEGLEETRDAYVSASEAEQE</sequence>
<keyword evidence="2" id="KW-1185">Reference proteome</keyword>
<proteinExistence type="predicted"/>
<dbReference type="Proteomes" id="UP001227268">
    <property type="component" value="Unassembled WGS sequence"/>
</dbReference>